<proteinExistence type="predicted"/>
<dbReference type="PANTHER" id="PTHR46830:SF2">
    <property type="entry name" value="ALPHA-1,4-N-ACETYLGLUCOSAMINYLTRANSFERASE"/>
    <property type="match status" value="1"/>
</dbReference>
<evidence type="ECO:0000313" key="2">
    <source>
        <dbReference type="Proteomes" id="UP000593567"/>
    </source>
</evidence>
<accession>A0A7J7KCY6</accession>
<comment type="caution">
    <text evidence="1">The sequence shown here is derived from an EMBL/GenBank/DDBJ whole genome shotgun (WGS) entry which is preliminary data.</text>
</comment>
<dbReference type="Proteomes" id="UP000593567">
    <property type="component" value="Unassembled WGS sequence"/>
</dbReference>
<organism evidence="1 2">
    <name type="scientific">Bugula neritina</name>
    <name type="common">Brown bryozoan</name>
    <name type="synonym">Sertularia neritina</name>
    <dbReference type="NCBI Taxonomy" id="10212"/>
    <lineage>
        <taxon>Eukaryota</taxon>
        <taxon>Metazoa</taxon>
        <taxon>Spiralia</taxon>
        <taxon>Lophotrochozoa</taxon>
        <taxon>Bryozoa</taxon>
        <taxon>Gymnolaemata</taxon>
        <taxon>Cheilostomatida</taxon>
        <taxon>Flustrina</taxon>
        <taxon>Buguloidea</taxon>
        <taxon>Bugulidae</taxon>
        <taxon>Bugula</taxon>
    </lineage>
</organism>
<dbReference type="EMBL" id="VXIV02000708">
    <property type="protein sequence ID" value="KAF6036522.1"/>
    <property type="molecule type" value="Genomic_DNA"/>
</dbReference>
<gene>
    <name evidence="1" type="ORF">EB796_005175</name>
</gene>
<dbReference type="PANTHER" id="PTHR46830">
    <property type="entry name" value="TRANSFERASE, PUTATIVE-RELATED"/>
    <property type="match status" value="1"/>
</dbReference>
<sequence length="85" mass="10069">MYHELKANGSIINDLISTEKPIIPNIYHFIRFNQSEMKFYEMLGIMSAIKKGKADKVYIHTNSPPTGMYWDEIKTNQRLRSFIHY</sequence>
<protein>
    <submittedName>
        <fullName evidence="1">Uncharacterized protein</fullName>
    </submittedName>
</protein>
<keyword evidence="2" id="KW-1185">Reference proteome</keyword>
<reference evidence="1" key="1">
    <citation type="submission" date="2020-06" db="EMBL/GenBank/DDBJ databases">
        <title>Draft genome of Bugula neritina, a colonial animal packing powerful symbionts and potential medicines.</title>
        <authorList>
            <person name="Rayko M."/>
        </authorList>
    </citation>
    <scope>NUCLEOTIDE SEQUENCE [LARGE SCALE GENOMIC DNA]</scope>
    <source>
        <strain evidence="1">Kwan_BN1</strain>
    </source>
</reference>
<dbReference type="AlphaFoldDB" id="A0A7J7KCY6"/>
<dbReference type="OrthoDB" id="6150660at2759"/>
<evidence type="ECO:0000313" key="1">
    <source>
        <dbReference type="EMBL" id="KAF6036522.1"/>
    </source>
</evidence>
<name>A0A7J7KCY6_BUGNE</name>